<feature type="domain" description="HTH cro/C1-type" evidence="1">
    <location>
        <begin position="6"/>
        <end position="61"/>
    </location>
</feature>
<accession>A0A508YNC5</accession>
<evidence type="ECO:0000313" key="3">
    <source>
        <dbReference type="Proteomes" id="UP000365705"/>
    </source>
</evidence>
<dbReference type="CDD" id="cd00093">
    <property type="entry name" value="HTH_XRE"/>
    <property type="match status" value="1"/>
</dbReference>
<dbReference type="SMART" id="SM00530">
    <property type="entry name" value="HTH_XRE"/>
    <property type="match status" value="1"/>
</dbReference>
<dbReference type="Gene3D" id="1.10.260.40">
    <property type="entry name" value="lambda repressor-like DNA-binding domains"/>
    <property type="match status" value="1"/>
</dbReference>
<name>A0A508YNC5_LIMMU</name>
<organism evidence="2 3">
    <name type="scientific">Limosilactobacillus mucosae</name>
    <name type="common">Lactobacillus mucosae</name>
    <dbReference type="NCBI Taxonomy" id="97478"/>
    <lineage>
        <taxon>Bacteria</taxon>
        <taxon>Bacillati</taxon>
        <taxon>Bacillota</taxon>
        <taxon>Bacilli</taxon>
        <taxon>Lactobacillales</taxon>
        <taxon>Lactobacillaceae</taxon>
        <taxon>Limosilactobacillus</taxon>
    </lineage>
</organism>
<dbReference type="Pfam" id="PF13443">
    <property type="entry name" value="HTH_26"/>
    <property type="match status" value="1"/>
</dbReference>
<evidence type="ECO:0000313" key="2">
    <source>
        <dbReference type="EMBL" id="VTZ91300.1"/>
    </source>
</evidence>
<dbReference type="SUPFAM" id="SSF47413">
    <property type="entry name" value="lambda repressor-like DNA-binding domains"/>
    <property type="match status" value="1"/>
</dbReference>
<dbReference type="EMBL" id="CABFNH010000019">
    <property type="protein sequence ID" value="VTZ91300.1"/>
    <property type="molecule type" value="Genomic_DNA"/>
</dbReference>
<dbReference type="InterPro" id="IPR001387">
    <property type="entry name" value="Cro/C1-type_HTH"/>
</dbReference>
<dbReference type="RefSeq" id="WP_143113170.1">
    <property type="nucleotide sequence ID" value="NZ_CABFNH010000019.1"/>
</dbReference>
<protein>
    <recommendedName>
        <fullName evidence="1">HTH cro/C1-type domain-containing protein</fullName>
    </recommendedName>
</protein>
<proteinExistence type="predicted"/>
<sequence length="273" mass="31398">MIKNNLAVLMAERGLKIADLYNATGISKTTLMAIANNTGKGIQYETIDKLCNFLNVTPDAFFDYVPYLLSFSDAISSQSGFNGVYNFLAYFKRGDQTLSANIRFRFQPLSIDFFNDASAFDFSESQNFFDMVLPSELKKGSNSGNFDNGFIGGNYENFFKYQNINRYDYDYLLSIDCHELNYFYDKFPLQFKRELINSVINECGKQLNELFRLPAAFLSDEENQTLDYVRNKNDGKYKILISLAIGSNEIERQSLKNQKAILLKKKETFSLKF</sequence>
<dbReference type="GO" id="GO:0003677">
    <property type="term" value="F:DNA binding"/>
    <property type="evidence" value="ECO:0007669"/>
    <property type="project" value="InterPro"/>
</dbReference>
<dbReference type="PROSITE" id="PS50943">
    <property type="entry name" value="HTH_CROC1"/>
    <property type="match status" value="1"/>
</dbReference>
<dbReference type="InterPro" id="IPR010982">
    <property type="entry name" value="Lambda_DNA-bd_dom_sf"/>
</dbReference>
<gene>
    <name evidence="2" type="ORF">LMUP508_01426</name>
</gene>
<dbReference type="Proteomes" id="UP000365705">
    <property type="component" value="Unassembled WGS sequence"/>
</dbReference>
<reference evidence="2 3" key="1">
    <citation type="submission" date="2019-06" db="EMBL/GenBank/DDBJ databases">
        <authorList>
            <person name="Rodrigo-Torres L."/>
            <person name="Arahal R. D."/>
            <person name="Lucena T."/>
        </authorList>
    </citation>
    <scope>NUCLEOTIDE SEQUENCE [LARGE SCALE GENOMIC DNA]</scope>
    <source>
        <strain evidence="2 3">INIA P508</strain>
    </source>
</reference>
<evidence type="ECO:0000259" key="1">
    <source>
        <dbReference type="PROSITE" id="PS50943"/>
    </source>
</evidence>
<dbReference type="AlphaFoldDB" id="A0A508YNC5"/>